<organism evidence="2 3">
    <name type="scientific">Tenebrio molitor</name>
    <name type="common">Yellow mealworm beetle</name>
    <dbReference type="NCBI Taxonomy" id="7067"/>
    <lineage>
        <taxon>Eukaryota</taxon>
        <taxon>Metazoa</taxon>
        <taxon>Ecdysozoa</taxon>
        <taxon>Arthropoda</taxon>
        <taxon>Hexapoda</taxon>
        <taxon>Insecta</taxon>
        <taxon>Pterygota</taxon>
        <taxon>Neoptera</taxon>
        <taxon>Endopterygota</taxon>
        <taxon>Coleoptera</taxon>
        <taxon>Polyphaga</taxon>
        <taxon>Cucujiformia</taxon>
        <taxon>Tenebrionidae</taxon>
        <taxon>Tenebrio</taxon>
    </lineage>
</organism>
<proteinExistence type="predicted"/>
<dbReference type="Proteomes" id="UP000719412">
    <property type="component" value="Unassembled WGS sequence"/>
</dbReference>
<name>A0A8J6LAB1_TENMO</name>
<evidence type="ECO:0000313" key="2">
    <source>
        <dbReference type="EMBL" id="KAH0812063.1"/>
    </source>
</evidence>
<evidence type="ECO:0000256" key="1">
    <source>
        <dbReference type="SAM" id="MobiDB-lite"/>
    </source>
</evidence>
<evidence type="ECO:0000313" key="3">
    <source>
        <dbReference type="Proteomes" id="UP000719412"/>
    </source>
</evidence>
<protein>
    <submittedName>
        <fullName evidence="2">Uncharacterized protein</fullName>
    </submittedName>
</protein>
<feature type="region of interest" description="Disordered" evidence="1">
    <location>
        <begin position="79"/>
        <end position="144"/>
    </location>
</feature>
<feature type="compositionally biased region" description="Basic and acidic residues" evidence="1">
    <location>
        <begin position="107"/>
        <end position="117"/>
    </location>
</feature>
<comment type="caution">
    <text evidence="2">The sequence shown here is derived from an EMBL/GenBank/DDBJ whole genome shotgun (WGS) entry which is preliminary data.</text>
</comment>
<accession>A0A8J6LAB1</accession>
<gene>
    <name evidence="2" type="ORF">GEV33_010727</name>
</gene>
<reference evidence="2" key="2">
    <citation type="submission" date="2021-08" db="EMBL/GenBank/DDBJ databases">
        <authorList>
            <person name="Eriksson T."/>
        </authorList>
    </citation>
    <scope>NUCLEOTIDE SEQUENCE</scope>
    <source>
        <strain evidence="2">Stoneville</strain>
        <tissue evidence="2">Whole head</tissue>
    </source>
</reference>
<keyword evidence="3" id="KW-1185">Reference proteome</keyword>
<sequence length="144" mass="17053">MEIIHISKNPQELRILKPRRSLENNNNLQEVNSIKKCLFGVPEAQDVENLLHEQIKEDWERIKSRFGINIEDIENMETRRLESHTPKKRKLESSASRRSVTMRKRRLFEPYNDRKITDPPNAQHKMHKRCNPHGMGHPGTDQRG</sequence>
<reference evidence="2" key="1">
    <citation type="journal article" date="2020" name="J Insects Food Feed">
        <title>The yellow mealworm (Tenebrio molitor) genome: a resource for the emerging insects as food and feed industry.</title>
        <authorList>
            <person name="Eriksson T."/>
            <person name="Andere A."/>
            <person name="Kelstrup H."/>
            <person name="Emery V."/>
            <person name="Picard C."/>
        </authorList>
    </citation>
    <scope>NUCLEOTIDE SEQUENCE</scope>
    <source>
        <strain evidence="2">Stoneville</strain>
        <tissue evidence="2">Whole head</tissue>
    </source>
</reference>
<dbReference type="AlphaFoldDB" id="A0A8J6LAB1"/>
<dbReference type="EMBL" id="JABDTM020026329">
    <property type="protein sequence ID" value="KAH0812063.1"/>
    <property type="molecule type" value="Genomic_DNA"/>
</dbReference>